<dbReference type="NCBIfam" id="TIGR01769">
    <property type="entry name" value="GGGP"/>
    <property type="match status" value="1"/>
</dbReference>
<keyword evidence="7 9" id="KW-1208">Phospholipid metabolism</keyword>
<evidence type="ECO:0000256" key="6">
    <source>
        <dbReference type="ARBA" id="ARBA00023209"/>
    </source>
</evidence>
<dbReference type="EC" id="2.5.1.41" evidence="9"/>
<evidence type="ECO:0000313" key="11">
    <source>
        <dbReference type="Proteomes" id="UP001198901"/>
    </source>
</evidence>
<dbReference type="InterPro" id="IPR039074">
    <property type="entry name" value="GGGP/HepGP_synthase_I"/>
</dbReference>
<dbReference type="InterPro" id="IPR010946">
    <property type="entry name" value="GGGP_synth"/>
</dbReference>
<keyword evidence="1 9" id="KW-0444">Lipid biosynthesis</keyword>
<keyword evidence="5 9" id="KW-0443">Lipid metabolism</keyword>
<comment type="cofactor">
    <cofactor evidence="9">
        <name>Mg(2+)</name>
        <dbReference type="ChEBI" id="CHEBI:18420"/>
    </cofactor>
</comment>
<feature type="binding site" evidence="9">
    <location>
        <begin position="173"/>
        <end position="179"/>
    </location>
    <ligand>
        <name>sn-glycerol 1-phosphate</name>
        <dbReference type="ChEBI" id="CHEBI:57685"/>
    </ligand>
</feature>
<feature type="binding site" evidence="9">
    <location>
        <position position="24"/>
    </location>
    <ligand>
        <name>Mg(2+)</name>
        <dbReference type="ChEBI" id="CHEBI:18420"/>
    </ligand>
</feature>
<dbReference type="NCBIfam" id="TIGR01768">
    <property type="entry name" value="GGGP-family"/>
    <property type="match status" value="1"/>
</dbReference>
<dbReference type="NCBIfam" id="NF003198">
    <property type="entry name" value="PRK04169.1-2"/>
    <property type="match status" value="1"/>
</dbReference>
<dbReference type="Proteomes" id="UP001198901">
    <property type="component" value="Unassembled WGS sequence"/>
</dbReference>
<dbReference type="HAMAP" id="MF_00112">
    <property type="entry name" value="GGGP_HepGP_synthase"/>
    <property type="match status" value="1"/>
</dbReference>
<evidence type="ECO:0000256" key="8">
    <source>
        <dbReference type="ARBA" id="ARBA00047288"/>
    </source>
</evidence>
<feature type="binding site" evidence="9">
    <location>
        <begin position="226"/>
        <end position="227"/>
    </location>
    <ligand>
        <name>sn-glycerol 1-phosphate</name>
        <dbReference type="ChEBI" id="CHEBI:57685"/>
    </ligand>
</feature>
<gene>
    <name evidence="10" type="ORF">LBU54_02840</name>
</gene>
<keyword evidence="6 9" id="KW-0594">Phospholipid biosynthesis</keyword>
<dbReference type="PANTHER" id="PTHR40029">
    <property type="match status" value="1"/>
</dbReference>
<evidence type="ECO:0000256" key="4">
    <source>
        <dbReference type="ARBA" id="ARBA00022842"/>
    </source>
</evidence>
<dbReference type="InterPro" id="IPR038597">
    <property type="entry name" value="GGGP/HepGP_synthase_sf"/>
</dbReference>
<feature type="binding site" evidence="9">
    <location>
        <begin position="204"/>
        <end position="205"/>
    </location>
    <ligand>
        <name>sn-glycerol 1-phosphate</name>
        <dbReference type="ChEBI" id="CHEBI:57685"/>
    </ligand>
</feature>
<accession>A0ABS7XNE7</accession>
<comment type="function">
    <text evidence="9">Prenyltransferase that catalyzes the transfer of the geranylgeranyl moiety of geranylgeranyl diphosphate (GGPP) to the C3 hydroxyl of sn-glycerol-1-phosphate (G1P).</text>
</comment>
<reference evidence="11" key="1">
    <citation type="submission" date="2023-07" db="EMBL/GenBank/DDBJ databases">
        <authorList>
            <person name="Yue Y."/>
        </authorList>
    </citation>
    <scope>NUCLEOTIDE SEQUENCE [LARGE SCALE GENOMIC DNA]</scope>
    <source>
        <strain evidence="11">D23</strain>
    </source>
</reference>
<evidence type="ECO:0000256" key="2">
    <source>
        <dbReference type="ARBA" id="ARBA00022679"/>
    </source>
</evidence>
<dbReference type="Gene3D" id="3.20.20.390">
    <property type="entry name" value="FMN-linked oxidoreductases"/>
    <property type="match status" value="1"/>
</dbReference>
<dbReference type="SUPFAM" id="SSF51395">
    <property type="entry name" value="FMN-linked oxidoreductases"/>
    <property type="match status" value="1"/>
</dbReference>
<evidence type="ECO:0000256" key="5">
    <source>
        <dbReference type="ARBA" id="ARBA00023098"/>
    </source>
</evidence>
<keyword evidence="4 9" id="KW-0460">Magnesium</keyword>
<comment type="caution">
    <text evidence="10">The sequence shown here is derived from an EMBL/GenBank/DDBJ whole genome shotgun (WGS) entry which is preliminary data.</text>
</comment>
<evidence type="ECO:0000256" key="1">
    <source>
        <dbReference type="ARBA" id="ARBA00022516"/>
    </source>
</evidence>
<keyword evidence="2 9" id="KW-0808">Transferase</keyword>
<dbReference type="InterPro" id="IPR008205">
    <property type="entry name" value="GGGP_HepGP_synthase"/>
</dbReference>
<comment type="caution">
    <text evidence="9">Lacks conserved residue(s) required for the propagation of feature annotation.</text>
</comment>
<dbReference type="PANTHER" id="PTHR40029:SF2">
    <property type="entry name" value="HEPTAPRENYLGLYCERYL PHOSPHATE SYNTHASE"/>
    <property type="match status" value="1"/>
</dbReference>
<protein>
    <recommendedName>
        <fullName evidence="9">Geranylgeranylglyceryl phosphate synthase</fullName>
        <shortName evidence="9">GGGP synthase</shortName>
        <shortName evidence="9">GGGPS</shortName>
        <ecNumber evidence="9">2.5.1.41</ecNumber>
    </recommendedName>
    <alternativeName>
        <fullName evidence="9">(S)-3-O-geranylgeranylglyceryl phosphate synthase</fullName>
    </alternativeName>
    <alternativeName>
        <fullName evidence="9">Phosphoglycerol geranylgeranyltransferase</fullName>
    </alternativeName>
</protein>
<sequence length="249" mass="27095">MNSLYQNIIINSEVGKTQLAVLIDPDKIEIEEIPSFIRNINRTIATHIFVGGSDVKIDNLDELISNIKLHTKLPVILFPGDVNQISNKADGVLFLSLISGRNPDYLIGKQVKAVERLIQSNLEVIPTGYILIENGKKTSVESVSNTSPINRTDIELIKHTAKAGEFLGMKLIYLEAGSGALNPISAKIIEQVKQALNIPLIIGGGIRSKVALQTAVKAGADLVVIGNAFENDKLFFECLLNPNSKITTK</sequence>
<comment type="similarity">
    <text evidence="9">Belongs to the GGGP/HepGP synthase family. Group II subfamily.</text>
</comment>
<dbReference type="EMBL" id="JAIUJR010000001">
    <property type="protein sequence ID" value="MCA0131506.1"/>
    <property type="molecule type" value="Genomic_DNA"/>
</dbReference>
<dbReference type="RefSeq" id="WP_224525501.1">
    <property type="nucleotide sequence ID" value="NZ_JAIUJR010000001.1"/>
</dbReference>
<feature type="binding site" evidence="9">
    <location>
        <position position="53"/>
    </location>
    <ligand>
        <name>Mg(2+)</name>
        <dbReference type="ChEBI" id="CHEBI:18420"/>
    </ligand>
</feature>
<keyword evidence="3 9" id="KW-0479">Metal-binding</keyword>
<evidence type="ECO:0000256" key="3">
    <source>
        <dbReference type="ARBA" id="ARBA00022723"/>
    </source>
</evidence>
<dbReference type="Pfam" id="PF01884">
    <property type="entry name" value="PcrB"/>
    <property type="match status" value="1"/>
</dbReference>
<keyword evidence="11" id="KW-1185">Reference proteome</keyword>
<evidence type="ECO:0000256" key="9">
    <source>
        <dbReference type="HAMAP-Rule" id="MF_00112"/>
    </source>
</evidence>
<evidence type="ECO:0000256" key="7">
    <source>
        <dbReference type="ARBA" id="ARBA00023264"/>
    </source>
</evidence>
<name>A0ABS7XNE7_9FLAO</name>
<organism evidence="10 11">
    <name type="scientific">Winogradskyella alexanderae</name>
    <dbReference type="NCBI Taxonomy" id="2877123"/>
    <lineage>
        <taxon>Bacteria</taxon>
        <taxon>Pseudomonadati</taxon>
        <taxon>Bacteroidota</taxon>
        <taxon>Flavobacteriia</taxon>
        <taxon>Flavobacteriales</taxon>
        <taxon>Flavobacteriaceae</taxon>
        <taxon>Winogradskyella</taxon>
    </lineage>
</organism>
<comment type="catalytic activity">
    <reaction evidence="8 9">
        <text>sn-glycerol 1-phosphate + (2E,6E,10E)-geranylgeranyl diphosphate = sn-3-O-(geranylgeranyl)glycerol 1-phosphate + diphosphate</text>
        <dbReference type="Rhea" id="RHEA:23404"/>
        <dbReference type="ChEBI" id="CHEBI:33019"/>
        <dbReference type="ChEBI" id="CHEBI:57677"/>
        <dbReference type="ChEBI" id="CHEBI:57685"/>
        <dbReference type="ChEBI" id="CHEBI:58756"/>
        <dbReference type="EC" id="2.5.1.41"/>
    </reaction>
</comment>
<evidence type="ECO:0000313" key="10">
    <source>
        <dbReference type="EMBL" id="MCA0131506.1"/>
    </source>
</evidence>
<proteinExistence type="inferred from homology"/>